<dbReference type="OrthoDB" id="14727at2"/>
<feature type="chain" id="PRO_5002551776" evidence="1">
    <location>
        <begin position="22"/>
        <end position="151"/>
    </location>
</feature>
<keyword evidence="3" id="KW-1185">Reference proteome</keyword>
<dbReference type="InterPro" id="IPR007332">
    <property type="entry name" value="DUF411"/>
</dbReference>
<dbReference type="InterPro" id="IPR036249">
    <property type="entry name" value="Thioredoxin-like_sf"/>
</dbReference>
<dbReference type="Pfam" id="PF04214">
    <property type="entry name" value="DUF411"/>
    <property type="match status" value="1"/>
</dbReference>
<evidence type="ECO:0000313" key="3">
    <source>
        <dbReference type="Proteomes" id="UP000035352"/>
    </source>
</evidence>
<evidence type="ECO:0000256" key="1">
    <source>
        <dbReference type="SAM" id="SignalP"/>
    </source>
</evidence>
<dbReference type="EMBL" id="CP011371">
    <property type="protein sequence ID" value="AKJ30711.1"/>
    <property type="molecule type" value="Genomic_DNA"/>
</dbReference>
<evidence type="ECO:0000313" key="2">
    <source>
        <dbReference type="EMBL" id="AKJ30711.1"/>
    </source>
</evidence>
<dbReference type="RefSeq" id="WP_047196022.1">
    <property type="nucleotide sequence ID" value="NZ_CP011371.1"/>
</dbReference>
<feature type="signal peptide" evidence="1">
    <location>
        <begin position="1"/>
        <end position="21"/>
    </location>
</feature>
<dbReference type="STRING" id="413882.AAW51_4020"/>
<dbReference type="Proteomes" id="UP000035352">
    <property type="component" value="Chromosome"/>
</dbReference>
<protein>
    <submittedName>
        <fullName evidence="2">Metal-binding protein</fullName>
    </submittedName>
</protein>
<dbReference type="SUPFAM" id="SSF52833">
    <property type="entry name" value="Thioredoxin-like"/>
    <property type="match status" value="1"/>
</dbReference>
<name>A0A0G3BTJ0_9BURK</name>
<keyword evidence="1" id="KW-0732">Signal</keyword>
<sequence length="151" mass="16392">MKRRDFVMAGAALGLTASVYAKPTPTAIEVWKSPECGCCKGWIAHLEKNGFVAIVHNEGNTDARKALGLPLQFGSCHTAKVGGYAIEGHVPAREIRRLLQERPKAVGLAVPAMPLGSPGMDGPDFDHQTQPYDVLLVLQDGSTRVYQSYFR</sequence>
<dbReference type="AlphaFoldDB" id="A0A0G3BTJ0"/>
<gene>
    <name evidence="2" type="ORF">AAW51_4020</name>
</gene>
<proteinExistence type="predicted"/>
<reference evidence="2 3" key="1">
    <citation type="submission" date="2015-05" db="EMBL/GenBank/DDBJ databases">
        <authorList>
            <person name="Tang B."/>
            <person name="Yu Y."/>
        </authorList>
    </citation>
    <scope>NUCLEOTIDE SEQUENCE [LARGE SCALE GENOMIC DNA]</scope>
    <source>
        <strain evidence="2 3">DSM 7029</strain>
    </source>
</reference>
<accession>A0A0G3BTJ0</accession>
<dbReference type="KEGG" id="pbh:AAW51_4020"/>
<organism evidence="2 3">
    <name type="scientific">Caldimonas brevitalea</name>
    <dbReference type="NCBI Taxonomy" id="413882"/>
    <lineage>
        <taxon>Bacteria</taxon>
        <taxon>Pseudomonadati</taxon>
        <taxon>Pseudomonadota</taxon>
        <taxon>Betaproteobacteria</taxon>
        <taxon>Burkholderiales</taxon>
        <taxon>Sphaerotilaceae</taxon>
        <taxon>Caldimonas</taxon>
    </lineage>
</organism>
<dbReference type="PATRIC" id="fig|413882.6.peg.4195"/>